<organism evidence="3 4">
    <name type="scientific">Eiseniibacteriota bacterium</name>
    <dbReference type="NCBI Taxonomy" id="2212470"/>
    <lineage>
        <taxon>Bacteria</taxon>
        <taxon>Candidatus Eiseniibacteriota</taxon>
    </lineage>
</organism>
<dbReference type="Gene3D" id="3.40.50.880">
    <property type="match status" value="1"/>
</dbReference>
<name>A0A937XB33_UNCEI</name>
<feature type="transmembrane region" description="Helical" evidence="2">
    <location>
        <begin position="12"/>
        <end position="30"/>
    </location>
</feature>
<keyword evidence="2" id="KW-1133">Transmembrane helix</keyword>
<dbReference type="SUPFAM" id="SSF52317">
    <property type="entry name" value="Class I glutamine amidotransferase-like"/>
    <property type="match status" value="1"/>
</dbReference>
<dbReference type="PANTHER" id="PTHR37947:SF1">
    <property type="entry name" value="BLL2462 PROTEIN"/>
    <property type="match status" value="1"/>
</dbReference>
<dbReference type="Proteomes" id="UP000748308">
    <property type="component" value="Unassembled WGS sequence"/>
</dbReference>
<feature type="region of interest" description="Disordered" evidence="1">
    <location>
        <begin position="614"/>
        <end position="648"/>
    </location>
</feature>
<keyword evidence="2" id="KW-0472">Membrane</keyword>
<evidence type="ECO:0000256" key="2">
    <source>
        <dbReference type="SAM" id="Phobius"/>
    </source>
</evidence>
<evidence type="ECO:0000313" key="3">
    <source>
        <dbReference type="EMBL" id="MBM3317334.1"/>
    </source>
</evidence>
<evidence type="ECO:0000313" key="4">
    <source>
        <dbReference type="Proteomes" id="UP000748308"/>
    </source>
</evidence>
<evidence type="ECO:0000256" key="1">
    <source>
        <dbReference type="SAM" id="MobiDB-lite"/>
    </source>
</evidence>
<dbReference type="EMBL" id="VGIY01000108">
    <property type="protein sequence ID" value="MBM3317334.1"/>
    <property type="molecule type" value="Genomic_DNA"/>
</dbReference>
<proteinExistence type="predicted"/>
<feature type="compositionally biased region" description="Low complexity" evidence="1">
    <location>
        <begin position="614"/>
        <end position="634"/>
    </location>
</feature>
<reference evidence="3" key="1">
    <citation type="submission" date="2019-03" db="EMBL/GenBank/DDBJ databases">
        <title>Lake Tanganyika Metagenome-Assembled Genomes (MAGs).</title>
        <authorList>
            <person name="Tran P."/>
        </authorList>
    </citation>
    <scope>NUCLEOTIDE SEQUENCE</scope>
    <source>
        <strain evidence="3">M_DeepCast_400m_m2_100</strain>
    </source>
</reference>
<dbReference type="AlphaFoldDB" id="A0A937XB33"/>
<gene>
    <name evidence="3" type="ORF">FJY75_05735</name>
</gene>
<sequence>MINLGLLRGPDLLWWGLLIVGLAAAVVSYYRLPAPLSRRVRVLLRLIRVAAILLLLGLALEPLLTVRLPHAGRPRIALLIDRSSSMRLPGAGGGTRAAEAEAAWAALHEGLQGHFDLSLYRFAASAEAVRPEQEPRAQGWGLGDPHGATALGEALEGVLVQQSEAPLAGIVVVTDGAQTSGKDAARVARNAPVPIHALVVGDSVAPADLLLREVLAPPVAHAGEPLALRAVLEARRLPGWEATLVVRERDPDAPLSAPAGKEVARATVRLGEQQAGESEITLEFAPLHAGLKLYEVSASVPETEAVTVNNARLTAVEVRERKTQVLYLEGEPDWDFSFLKRAFAADTSLVHHYWVRLPDGAFRPYGLPPAARRSGPPRTAAEIVPYAAVIVGRLGPAALPAGFAEALREYLLGGGGVLFLSGARGGDLESWMAAGWEELLPLRVRPQPVRGYGAGSASIAPAGSTHEITALAERAAETERLWAALPPILMPAGDYAVSPGAALLLTARTGSPARDLPLLAVAAAGAGRVAVLAGRGLWRWDFVMRSVAGEGWAAREFWRRMSRWLSEQSERERFLARPTRRVFQDGEPLEFAARLLDDEARPVPAARVTLTVAPVPAAGEPPEAAAGREAPAAGHESRAPDGGDAGVIGARREQPIAPQRAELYPEGSTGRYQGALSPLPPGAYRYQAEAIAGSGPGARSWRAEGLLWVEPMGAEFLDLAADHSLPARLASASGGVSVQAQRIDDLLAVIPHGHRSTAVVKQAELWNHWPIFALATLLLALEWFMRRRRGLV</sequence>
<dbReference type="PANTHER" id="PTHR37947">
    <property type="entry name" value="BLL2462 PROTEIN"/>
    <property type="match status" value="1"/>
</dbReference>
<dbReference type="Gene3D" id="3.40.50.410">
    <property type="entry name" value="von Willebrand factor, type A domain"/>
    <property type="match status" value="1"/>
</dbReference>
<dbReference type="InterPro" id="IPR029062">
    <property type="entry name" value="Class_I_gatase-like"/>
</dbReference>
<dbReference type="InterPro" id="IPR036465">
    <property type="entry name" value="vWFA_dom_sf"/>
</dbReference>
<accession>A0A937XB33</accession>
<dbReference type="SUPFAM" id="SSF53300">
    <property type="entry name" value="vWA-like"/>
    <property type="match status" value="1"/>
</dbReference>
<protein>
    <submittedName>
        <fullName evidence="3">VWA domain-containing protein</fullName>
    </submittedName>
</protein>
<feature type="transmembrane region" description="Helical" evidence="2">
    <location>
        <begin position="42"/>
        <end position="60"/>
    </location>
</feature>
<keyword evidence="2" id="KW-0812">Transmembrane</keyword>
<comment type="caution">
    <text evidence="3">The sequence shown here is derived from an EMBL/GenBank/DDBJ whole genome shotgun (WGS) entry which is preliminary data.</text>
</comment>
<dbReference type="CDD" id="cd00198">
    <property type="entry name" value="vWFA"/>
    <property type="match status" value="1"/>
</dbReference>